<keyword evidence="1" id="KW-0732">Signal</keyword>
<gene>
    <name evidence="2" type="ORF">Poly59_50110</name>
</gene>
<dbReference type="AlphaFoldDB" id="A0A5C6EI98"/>
<dbReference type="OrthoDB" id="248327at2"/>
<proteinExistence type="predicted"/>
<evidence type="ECO:0000256" key="1">
    <source>
        <dbReference type="SAM" id="SignalP"/>
    </source>
</evidence>
<evidence type="ECO:0000313" key="2">
    <source>
        <dbReference type="EMBL" id="TWU48165.1"/>
    </source>
</evidence>
<dbReference type="EMBL" id="SJPX01000005">
    <property type="protein sequence ID" value="TWU48165.1"/>
    <property type="molecule type" value="Genomic_DNA"/>
</dbReference>
<keyword evidence="3" id="KW-1185">Reference proteome</keyword>
<protein>
    <submittedName>
        <fullName evidence="2">Uncharacterized protein</fullName>
    </submittedName>
</protein>
<dbReference type="RefSeq" id="WP_146536569.1">
    <property type="nucleotide sequence ID" value="NZ_SJPX01000005.1"/>
</dbReference>
<comment type="caution">
    <text evidence="2">The sequence shown here is derived from an EMBL/GenBank/DDBJ whole genome shotgun (WGS) entry which is preliminary data.</text>
</comment>
<feature type="signal peptide" evidence="1">
    <location>
        <begin position="1"/>
        <end position="21"/>
    </location>
</feature>
<accession>A0A5C6EI98</accession>
<name>A0A5C6EI98_9BACT</name>
<evidence type="ECO:0000313" key="3">
    <source>
        <dbReference type="Proteomes" id="UP000317977"/>
    </source>
</evidence>
<reference evidence="2 3" key="1">
    <citation type="submission" date="2019-02" db="EMBL/GenBank/DDBJ databases">
        <title>Deep-cultivation of Planctomycetes and their phenomic and genomic characterization uncovers novel biology.</title>
        <authorList>
            <person name="Wiegand S."/>
            <person name="Jogler M."/>
            <person name="Boedeker C."/>
            <person name="Pinto D."/>
            <person name="Vollmers J."/>
            <person name="Rivas-Marin E."/>
            <person name="Kohn T."/>
            <person name="Peeters S.H."/>
            <person name="Heuer A."/>
            <person name="Rast P."/>
            <person name="Oberbeckmann S."/>
            <person name="Bunk B."/>
            <person name="Jeske O."/>
            <person name="Meyerdierks A."/>
            <person name="Storesund J.E."/>
            <person name="Kallscheuer N."/>
            <person name="Luecker S."/>
            <person name="Lage O.M."/>
            <person name="Pohl T."/>
            <person name="Merkel B.J."/>
            <person name="Hornburger P."/>
            <person name="Mueller R.-W."/>
            <person name="Bruemmer F."/>
            <person name="Labrenz M."/>
            <person name="Spormann A.M."/>
            <person name="Op Den Camp H."/>
            <person name="Overmann J."/>
            <person name="Amann R."/>
            <person name="Jetten M.S.M."/>
            <person name="Mascher T."/>
            <person name="Medema M.H."/>
            <person name="Devos D.P."/>
            <person name="Kaster A.-K."/>
            <person name="Ovreas L."/>
            <person name="Rohde M."/>
            <person name="Galperin M.Y."/>
            <person name="Jogler C."/>
        </authorList>
    </citation>
    <scope>NUCLEOTIDE SEQUENCE [LARGE SCALE GENOMIC DNA]</scope>
    <source>
        <strain evidence="2 3">Poly59</strain>
    </source>
</reference>
<sequence length="371" mass="41171" precursor="true">MYQRSLLSFLFVLSIAGPVAADPPSFLKMFGRAPSVEADESKSYELTVEDGPWLILASTLVGEGSQERARKLALEIRTTMGLPAFIYHEKFDFTGTVGFDQRTAKPVRYANSYKYQAYAVLVGEYDSVENRNIEGDLARIKAATPKVLQDPNEIAAETSGNNPVTAVKALADRWKNARKDNPKGPLASAFVTRNPMLPEGYFQAPPVDSFVSQLNENLDHSLLKCDGKFTVVVKTFTGYATIENSKNKKNFTPDENRMDQLASDAAKMTAELRRQGVEAYQFHDRDQSLVTVGSFDTLGRQLPNGKFEYDPQIQALIKKYSAFNVRPELARQIPQGSNGFASNNVGMVPFDVQPTAIAIPKQSKRSLYGMR</sequence>
<dbReference type="Proteomes" id="UP000317977">
    <property type="component" value="Unassembled WGS sequence"/>
</dbReference>
<organism evidence="2 3">
    <name type="scientific">Rubripirellula reticaptiva</name>
    <dbReference type="NCBI Taxonomy" id="2528013"/>
    <lineage>
        <taxon>Bacteria</taxon>
        <taxon>Pseudomonadati</taxon>
        <taxon>Planctomycetota</taxon>
        <taxon>Planctomycetia</taxon>
        <taxon>Pirellulales</taxon>
        <taxon>Pirellulaceae</taxon>
        <taxon>Rubripirellula</taxon>
    </lineage>
</organism>
<feature type="chain" id="PRO_5023140991" evidence="1">
    <location>
        <begin position="22"/>
        <end position="371"/>
    </location>
</feature>